<dbReference type="EMBL" id="JBHUKQ010000016">
    <property type="protein sequence ID" value="MFD2485523.1"/>
    <property type="molecule type" value="Genomic_DNA"/>
</dbReference>
<sequence>MGIDQLHWSGWGSATARATGRFWEYDCVPDCTSGKLVSVRTSVTVSGLADGHYTRLHVTATPPPAQPHDYLLTKAGPEAA</sequence>
<keyword evidence="3" id="KW-1185">Reference proteome</keyword>
<name>A0ABW5I8C8_9PSEU</name>
<evidence type="ECO:0000256" key="1">
    <source>
        <dbReference type="SAM" id="MobiDB-lite"/>
    </source>
</evidence>
<gene>
    <name evidence="2" type="ORF">ACFSUT_34985</name>
</gene>
<evidence type="ECO:0000313" key="2">
    <source>
        <dbReference type="EMBL" id="MFD2485523.1"/>
    </source>
</evidence>
<dbReference type="Proteomes" id="UP001597542">
    <property type="component" value="Unassembled WGS sequence"/>
</dbReference>
<reference evidence="3" key="1">
    <citation type="journal article" date="2019" name="Int. J. Syst. Evol. Microbiol.">
        <title>The Global Catalogue of Microorganisms (GCM) 10K type strain sequencing project: providing services to taxonomists for standard genome sequencing and annotation.</title>
        <authorList>
            <consortium name="The Broad Institute Genomics Platform"/>
            <consortium name="The Broad Institute Genome Sequencing Center for Infectious Disease"/>
            <person name="Wu L."/>
            <person name="Ma J."/>
        </authorList>
    </citation>
    <scope>NUCLEOTIDE SEQUENCE [LARGE SCALE GENOMIC DNA]</scope>
    <source>
        <strain evidence="3">CGMCC 4.7638</strain>
    </source>
</reference>
<organism evidence="2 3">
    <name type="scientific">Amycolatopsis albidoflavus</name>
    <dbReference type="NCBI Taxonomy" id="102226"/>
    <lineage>
        <taxon>Bacteria</taxon>
        <taxon>Bacillati</taxon>
        <taxon>Actinomycetota</taxon>
        <taxon>Actinomycetes</taxon>
        <taxon>Pseudonocardiales</taxon>
        <taxon>Pseudonocardiaceae</taxon>
        <taxon>Amycolatopsis</taxon>
    </lineage>
</organism>
<proteinExistence type="predicted"/>
<feature type="region of interest" description="Disordered" evidence="1">
    <location>
        <begin position="60"/>
        <end position="80"/>
    </location>
</feature>
<accession>A0ABW5I8C8</accession>
<evidence type="ECO:0000313" key="3">
    <source>
        <dbReference type="Proteomes" id="UP001597542"/>
    </source>
</evidence>
<comment type="caution">
    <text evidence="2">The sequence shown here is derived from an EMBL/GenBank/DDBJ whole genome shotgun (WGS) entry which is preliminary data.</text>
</comment>
<protein>
    <submittedName>
        <fullName evidence="2">Uncharacterized protein</fullName>
    </submittedName>
</protein>
<dbReference type="RefSeq" id="WP_344278328.1">
    <property type="nucleotide sequence ID" value="NZ_BAAAHV010000015.1"/>
</dbReference>